<dbReference type="Proteomes" id="UP001235840">
    <property type="component" value="Unassembled WGS sequence"/>
</dbReference>
<dbReference type="EMBL" id="JAUSTY010000005">
    <property type="protein sequence ID" value="MDQ0165545.1"/>
    <property type="molecule type" value="Genomic_DNA"/>
</dbReference>
<evidence type="ECO:0000256" key="1">
    <source>
        <dbReference type="ARBA" id="ARBA00022448"/>
    </source>
</evidence>
<dbReference type="GO" id="GO:0005524">
    <property type="term" value="F:ATP binding"/>
    <property type="evidence" value="ECO:0007669"/>
    <property type="project" value="UniProtKB-KW"/>
</dbReference>
<protein>
    <submittedName>
        <fullName evidence="5">ABC-2 type transport system ATP-binding protein</fullName>
    </submittedName>
</protein>
<dbReference type="RefSeq" id="WP_307392771.1">
    <property type="nucleotide sequence ID" value="NZ_BAAADK010000011.1"/>
</dbReference>
<name>A0ABT9VXC4_9BACI</name>
<dbReference type="Gene3D" id="3.40.50.300">
    <property type="entry name" value="P-loop containing nucleotide triphosphate hydrolases"/>
    <property type="match status" value="1"/>
</dbReference>
<sequence length="300" mass="33522">MNVIDIHALTKKYRGNKAIHHLTLQIEENKITGLIGRNGAGKTTLLKMMAGFIKPSSGSVAVFGRNPFNNIQVSANMISIDDKMIFPTALNLAEVLKGAESFYPNWNKELAEGLFQYFTLDPKKYHNELSKGMKSTFNLIIGIASRCALTILDEPTSGMDSAVRKDFYRAILKDYIEYPRTIIMSSHLLSEVEDILEDILLIKDGQLKLHKPVEEMKELAIGLRGKTELIDQLIKDKEVIHRKSVGVAVSYVVVENTFLPARLEEAKDQGIELLPVSADDLCIYLTNKTVGGIDDVFSKH</sequence>
<dbReference type="InterPro" id="IPR003593">
    <property type="entry name" value="AAA+_ATPase"/>
</dbReference>
<evidence type="ECO:0000256" key="3">
    <source>
        <dbReference type="ARBA" id="ARBA00022840"/>
    </source>
</evidence>
<proteinExistence type="predicted"/>
<keyword evidence="2" id="KW-0547">Nucleotide-binding</keyword>
<keyword evidence="1" id="KW-0813">Transport</keyword>
<organism evidence="5 6">
    <name type="scientific">Caldalkalibacillus horti</name>
    <dbReference type="NCBI Taxonomy" id="77523"/>
    <lineage>
        <taxon>Bacteria</taxon>
        <taxon>Bacillati</taxon>
        <taxon>Bacillota</taxon>
        <taxon>Bacilli</taxon>
        <taxon>Bacillales</taxon>
        <taxon>Bacillaceae</taxon>
        <taxon>Caldalkalibacillus</taxon>
    </lineage>
</organism>
<dbReference type="PANTHER" id="PTHR42939">
    <property type="entry name" value="ABC TRANSPORTER ATP-BINDING PROTEIN ALBC-RELATED"/>
    <property type="match status" value="1"/>
</dbReference>
<dbReference type="InterPro" id="IPR003439">
    <property type="entry name" value="ABC_transporter-like_ATP-bd"/>
</dbReference>
<evidence type="ECO:0000259" key="4">
    <source>
        <dbReference type="PROSITE" id="PS50893"/>
    </source>
</evidence>
<dbReference type="InterPro" id="IPR051782">
    <property type="entry name" value="ABC_Transporter_VariousFunc"/>
</dbReference>
<dbReference type="InterPro" id="IPR027417">
    <property type="entry name" value="P-loop_NTPase"/>
</dbReference>
<reference evidence="5 6" key="1">
    <citation type="submission" date="2023-07" db="EMBL/GenBank/DDBJ databases">
        <title>Genomic Encyclopedia of Type Strains, Phase IV (KMG-IV): sequencing the most valuable type-strain genomes for metagenomic binning, comparative biology and taxonomic classification.</title>
        <authorList>
            <person name="Goeker M."/>
        </authorList>
    </citation>
    <scope>NUCLEOTIDE SEQUENCE [LARGE SCALE GENOMIC DNA]</scope>
    <source>
        <strain evidence="5 6">DSM 12751</strain>
    </source>
</reference>
<evidence type="ECO:0000256" key="2">
    <source>
        <dbReference type="ARBA" id="ARBA00022741"/>
    </source>
</evidence>
<gene>
    <name evidence="5" type="ORF">J2S11_001446</name>
</gene>
<dbReference type="PROSITE" id="PS50893">
    <property type="entry name" value="ABC_TRANSPORTER_2"/>
    <property type="match status" value="1"/>
</dbReference>
<dbReference type="PANTHER" id="PTHR42939:SF1">
    <property type="entry name" value="ABC TRANSPORTER ATP-BINDING PROTEIN ALBC-RELATED"/>
    <property type="match status" value="1"/>
</dbReference>
<dbReference type="CDD" id="cd03230">
    <property type="entry name" value="ABC_DR_subfamily_A"/>
    <property type="match status" value="1"/>
</dbReference>
<dbReference type="Pfam" id="PF00005">
    <property type="entry name" value="ABC_tran"/>
    <property type="match status" value="1"/>
</dbReference>
<comment type="caution">
    <text evidence="5">The sequence shown here is derived from an EMBL/GenBank/DDBJ whole genome shotgun (WGS) entry which is preliminary data.</text>
</comment>
<keyword evidence="6" id="KW-1185">Reference proteome</keyword>
<evidence type="ECO:0000313" key="6">
    <source>
        <dbReference type="Proteomes" id="UP001235840"/>
    </source>
</evidence>
<feature type="domain" description="ABC transporter" evidence="4">
    <location>
        <begin position="4"/>
        <end position="229"/>
    </location>
</feature>
<accession>A0ABT9VXC4</accession>
<dbReference type="SMART" id="SM00382">
    <property type="entry name" value="AAA"/>
    <property type="match status" value="1"/>
</dbReference>
<keyword evidence="3 5" id="KW-0067">ATP-binding</keyword>
<dbReference type="SUPFAM" id="SSF52540">
    <property type="entry name" value="P-loop containing nucleoside triphosphate hydrolases"/>
    <property type="match status" value="1"/>
</dbReference>
<evidence type="ECO:0000313" key="5">
    <source>
        <dbReference type="EMBL" id="MDQ0165545.1"/>
    </source>
</evidence>